<name>A0A420WS46_9PROT</name>
<dbReference type="Gene3D" id="3.40.50.2000">
    <property type="entry name" value="Glycogen Phosphorylase B"/>
    <property type="match status" value="1"/>
</dbReference>
<dbReference type="PANTHER" id="PTHR45947:SF3">
    <property type="entry name" value="SULFOQUINOVOSYL TRANSFERASE SQD2"/>
    <property type="match status" value="1"/>
</dbReference>
<protein>
    <submittedName>
        <fullName evidence="2">Glycosyl transferase family 1</fullName>
    </submittedName>
</protein>
<dbReference type="EMBL" id="RBIG01000001">
    <property type="protein sequence ID" value="RKQ73888.1"/>
    <property type="molecule type" value="Genomic_DNA"/>
</dbReference>
<dbReference type="AlphaFoldDB" id="A0A420WS46"/>
<comment type="caution">
    <text evidence="2">The sequence shown here is derived from an EMBL/GenBank/DDBJ whole genome shotgun (WGS) entry which is preliminary data.</text>
</comment>
<dbReference type="PANTHER" id="PTHR45947">
    <property type="entry name" value="SULFOQUINOVOSYL TRANSFERASE SQD2"/>
    <property type="match status" value="1"/>
</dbReference>
<evidence type="ECO:0000259" key="1">
    <source>
        <dbReference type="Pfam" id="PF00534"/>
    </source>
</evidence>
<evidence type="ECO:0000313" key="3">
    <source>
        <dbReference type="Proteomes" id="UP000277424"/>
    </source>
</evidence>
<dbReference type="SUPFAM" id="SSF53756">
    <property type="entry name" value="UDP-Glycosyltransferase/glycogen phosphorylase"/>
    <property type="match status" value="1"/>
</dbReference>
<dbReference type="Pfam" id="PF00534">
    <property type="entry name" value="Glycos_transf_1"/>
    <property type="match status" value="1"/>
</dbReference>
<proteinExistence type="predicted"/>
<dbReference type="OrthoDB" id="5490290at2"/>
<keyword evidence="2" id="KW-0808">Transferase</keyword>
<evidence type="ECO:0000313" key="2">
    <source>
        <dbReference type="EMBL" id="RKQ73888.1"/>
    </source>
</evidence>
<gene>
    <name evidence="2" type="ORF">BCL74_1680</name>
</gene>
<dbReference type="RefSeq" id="WP_147430978.1">
    <property type="nucleotide sequence ID" value="NZ_RBIG01000001.1"/>
</dbReference>
<feature type="domain" description="Glycosyl transferase family 1" evidence="1">
    <location>
        <begin position="199"/>
        <end position="345"/>
    </location>
</feature>
<dbReference type="GO" id="GO:0016757">
    <property type="term" value="F:glycosyltransferase activity"/>
    <property type="evidence" value="ECO:0007669"/>
    <property type="project" value="InterPro"/>
</dbReference>
<organism evidence="2 3">
    <name type="scientific">Oceanibaculum indicum</name>
    <dbReference type="NCBI Taxonomy" id="526216"/>
    <lineage>
        <taxon>Bacteria</taxon>
        <taxon>Pseudomonadati</taxon>
        <taxon>Pseudomonadota</taxon>
        <taxon>Alphaproteobacteria</taxon>
        <taxon>Rhodospirillales</taxon>
        <taxon>Oceanibaculaceae</taxon>
        <taxon>Oceanibaculum</taxon>
    </lineage>
</organism>
<dbReference type="InterPro" id="IPR001296">
    <property type="entry name" value="Glyco_trans_1"/>
</dbReference>
<reference evidence="2 3" key="1">
    <citation type="submission" date="2018-10" db="EMBL/GenBank/DDBJ databases">
        <title>Comparative analysis of microorganisms from saline springs in Andes Mountain Range, Colombia.</title>
        <authorList>
            <person name="Rubin E."/>
        </authorList>
    </citation>
    <scope>NUCLEOTIDE SEQUENCE [LARGE SCALE GENOMIC DNA]</scope>
    <source>
        <strain evidence="2 3">USBA 36</strain>
    </source>
</reference>
<dbReference type="InterPro" id="IPR050194">
    <property type="entry name" value="Glycosyltransferase_grp1"/>
</dbReference>
<accession>A0A420WS46</accession>
<sequence length="553" mass="60257">MGSTEAGHNAAILYRPDSTAGKPLGRQVADEGFVRAYARHAVADALYCCAATPQDAERFAVIAEGAGGPRRPVRWAPMDSAPAIAEAGCLFLAGPNLRPAAFLRRGYNQRGYSLCGLTHTIASAGAMDAIGDLLLAPVQPWDALICTSRAGRDAVERQLQEVAAYLGQRLGAPPPALPELRTIPLGVDTGAYTRREEDRAAWRARFGIGPEDIAALYVGRLSAHAKANPDPLYMALERAAQQTSRKLHLIQAGWFHNAGLERAFRTTAAQFAPSVSVHVVSPLEEEAHRQIWSAADFFVSPSDNIQETFGLTPVEAMAAGLPVLVSDWDGYRDTVRDGIDGFRIPTLTPGAGGGGDLAVRHALGIDRYDVYVGKASLFTGFDVDACAEACVKLAEDAGLRQRMGDSGRTRARDLYDWQVIVKAYQALWAELAERRNRAPELVPLTGDVADPWRIDPFQQFAAYPSRALRADCRVRLTSEGLWDLEAAYASPHIKYAAQSLPTVEEARSLCRRLTEVPEWRAEDLVRHLPPDRQPIAFRGLAWLAKYGIVTILD</sequence>
<dbReference type="CDD" id="cd03801">
    <property type="entry name" value="GT4_PimA-like"/>
    <property type="match status" value="1"/>
</dbReference>
<dbReference type="Proteomes" id="UP000277424">
    <property type="component" value="Unassembled WGS sequence"/>
</dbReference>